<dbReference type="InterPro" id="IPR036291">
    <property type="entry name" value="NAD(P)-bd_dom_sf"/>
</dbReference>
<dbReference type="EMBL" id="CP086322">
    <property type="protein sequence ID" value="UQA93157.1"/>
    <property type="molecule type" value="Genomic_DNA"/>
</dbReference>
<comment type="similarity">
    <text evidence="1">Belongs to the short-chain dehydrogenases/reductases (SDR) family.</text>
</comment>
<dbReference type="PANTHER" id="PTHR43477:SF1">
    <property type="entry name" value="DIHYDROANTICAPSIN 7-DEHYDROGENASE"/>
    <property type="match status" value="1"/>
</dbReference>
<accession>A0ABY4M6U1</accession>
<keyword evidence="4" id="KW-1185">Reference proteome</keyword>
<sequence>MKILLIGASGRLGTAVHKTLSARGHDLITVGRTSGDLRLDMTDPAQVAEAYDRAIERAGHLDAVASAAGYVPYKPVGAMTADDYRAGFLGKVFSQIELVRQGTGRIAERGSFTLITGVLSRDPVPTASAAAMANGAVDGFVRAAALDIAPQRVNAVSPTVFTEALADYGDFFPGIEPVGLAQVADANPARRKLRA</sequence>
<reference evidence="3" key="1">
    <citation type="submission" date="2021-10" db="EMBL/GenBank/DDBJ databases">
        <title>Streptomyces nigrumlapis sp.nov.,an antimicrobial producing actinobacterium isolated from Black Gobi rocks.</title>
        <authorList>
            <person name="Wen Y."/>
            <person name="Zhang W."/>
            <person name="Liu X.G."/>
        </authorList>
    </citation>
    <scope>NUCLEOTIDE SEQUENCE</scope>
    <source>
        <strain evidence="3">ST13-2-2</strain>
    </source>
</reference>
<evidence type="ECO:0000313" key="3">
    <source>
        <dbReference type="EMBL" id="UQA93157.1"/>
    </source>
</evidence>
<dbReference type="Proteomes" id="UP000830115">
    <property type="component" value="Chromosome"/>
</dbReference>
<keyword evidence="2" id="KW-0560">Oxidoreductase</keyword>
<dbReference type="RefSeq" id="WP_248864019.1">
    <property type="nucleotide sequence ID" value="NZ_CP086322.1"/>
</dbReference>
<dbReference type="SUPFAM" id="SSF51735">
    <property type="entry name" value="NAD(P)-binding Rossmann-fold domains"/>
    <property type="match status" value="1"/>
</dbReference>
<dbReference type="InterPro" id="IPR002347">
    <property type="entry name" value="SDR_fam"/>
</dbReference>
<dbReference type="InterPro" id="IPR051122">
    <property type="entry name" value="SDR_DHRS6-like"/>
</dbReference>
<dbReference type="Pfam" id="PF13561">
    <property type="entry name" value="adh_short_C2"/>
    <property type="match status" value="1"/>
</dbReference>
<protein>
    <submittedName>
        <fullName evidence="3">Short chain dehydrogenase</fullName>
    </submittedName>
</protein>
<dbReference type="PANTHER" id="PTHR43477">
    <property type="entry name" value="DIHYDROANTICAPSIN 7-DEHYDROGENASE"/>
    <property type="match status" value="1"/>
</dbReference>
<dbReference type="NCBIfam" id="NF005754">
    <property type="entry name" value="PRK07578.1"/>
    <property type="match status" value="1"/>
</dbReference>
<dbReference type="Gene3D" id="3.40.50.720">
    <property type="entry name" value="NAD(P)-binding Rossmann-like Domain"/>
    <property type="match status" value="1"/>
</dbReference>
<organism evidence="3 4">
    <name type="scientific">Streptomyces halobius</name>
    <dbReference type="NCBI Taxonomy" id="2879846"/>
    <lineage>
        <taxon>Bacteria</taxon>
        <taxon>Bacillati</taxon>
        <taxon>Actinomycetota</taxon>
        <taxon>Actinomycetes</taxon>
        <taxon>Kitasatosporales</taxon>
        <taxon>Streptomycetaceae</taxon>
        <taxon>Streptomyces</taxon>
    </lineage>
</organism>
<evidence type="ECO:0000313" key="4">
    <source>
        <dbReference type="Proteomes" id="UP000830115"/>
    </source>
</evidence>
<evidence type="ECO:0000256" key="1">
    <source>
        <dbReference type="ARBA" id="ARBA00006484"/>
    </source>
</evidence>
<gene>
    <name evidence="3" type="ORF">K9S39_16050</name>
</gene>
<dbReference type="PRINTS" id="PR00081">
    <property type="entry name" value="GDHRDH"/>
</dbReference>
<evidence type="ECO:0000256" key="2">
    <source>
        <dbReference type="ARBA" id="ARBA00023002"/>
    </source>
</evidence>
<proteinExistence type="inferred from homology"/>
<dbReference type="CDD" id="cd11731">
    <property type="entry name" value="Lin1944_like_SDR_c"/>
    <property type="match status" value="1"/>
</dbReference>
<name>A0ABY4M6U1_9ACTN</name>